<accession>A0A192D7N3</accession>
<feature type="compositionally biased region" description="Pro residues" evidence="1">
    <location>
        <begin position="1"/>
        <end position="13"/>
    </location>
</feature>
<keyword evidence="3" id="KW-1185">Reference proteome</keyword>
<name>A0A192D7N3_9SPHN</name>
<feature type="region of interest" description="Disordered" evidence="1">
    <location>
        <begin position="1"/>
        <end position="20"/>
    </location>
</feature>
<dbReference type="KEGG" id="pns:A9D12_13920"/>
<dbReference type="OrthoDB" id="7282816at2"/>
<dbReference type="EMBL" id="CP016033">
    <property type="protein sequence ID" value="ANK13872.1"/>
    <property type="molecule type" value="Genomic_DNA"/>
</dbReference>
<evidence type="ECO:0000313" key="3">
    <source>
        <dbReference type="Proteomes" id="UP000078263"/>
    </source>
</evidence>
<reference evidence="2 3" key="1">
    <citation type="submission" date="2016-05" db="EMBL/GenBank/DDBJ databases">
        <title>Compelete Genome Sequence of Bacteriochlorophyll-Synthesizing Bacterium Porphyrobacter neustonensis DSM 9434.</title>
        <authorList>
            <person name="Shi X.-L."/>
            <person name="Wu Y.-H."/>
            <person name="Cheng H."/>
            <person name="Xu L."/>
            <person name="Zhang X.-Q."/>
            <person name="Wang C.-S."/>
            <person name="Xu X.-W."/>
        </authorList>
    </citation>
    <scope>NUCLEOTIDE SEQUENCE [LARGE SCALE GENOMIC DNA]</scope>
    <source>
        <strain evidence="2 3">DSM 9434</strain>
    </source>
</reference>
<dbReference type="Proteomes" id="UP000078263">
    <property type="component" value="Chromosome"/>
</dbReference>
<dbReference type="RefSeq" id="WP_068352948.1">
    <property type="nucleotide sequence ID" value="NZ_CP016033.1"/>
</dbReference>
<dbReference type="AlphaFoldDB" id="A0A192D7N3"/>
<evidence type="ECO:0000313" key="2">
    <source>
        <dbReference type="EMBL" id="ANK13872.1"/>
    </source>
</evidence>
<evidence type="ECO:0000256" key="1">
    <source>
        <dbReference type="SAM" id="MobiDB-lite"/>
    </source>
</evidence>
<organism evidence="2 3">
    <name type="scientific">Erythrobacter neustonensis</name>
    <dbReference type="NCBI Taxonomy" id="1112"/>
    <lineage>
        <taxon>Bacteria</taxon>
        <taxon>Pseudomonadati</taxon>
        <taxon>Pseudomonadota</taxon>
        <taxon>Alphaproteobacteria</taxon>
        <taxon>Sphingomonadales</taxon>
        <taxon>Erythrobacteraceae</taxon>
        <taxon>Erythrobacter/Porphyrobacter group</taxon>
        <taxon>Erythrobacter</taxon>
    </lineage>
</organism>
<proteinExistence type="predicted"/>
<protein>
    <submittedName>
        <fullName evidence="2">Uncharacterized protein</fullName>
    </submittedName>
</protein>
<gene>
    <name evidence="2" type="ORF">A9D12_13920</name>
</gene>
<sequence>MPKHTPSPAPPREPLLFNNRKHPRQATSRVAFAEMAIPDDDPLLEFIPYCHKQPRSNAILPAVQRAFIYQLASTGIVKQAAIRVGKSIEALYKLREKPGAEDFARAWDAALEWGRLRLEDCAMERAIHQGAHNPRANSMICWVIQHRSQHMVDARKVHPGHWLYERIRHDITGAWGDEDEDGSPSDPS</sequence>